<evidence type="ECO:0000313" key="2">
    <source>
        <dbReference type="Proteomes" id="UP000657918"/>
    </source>
</evidence>
<dbReference type="PANTHER" id="PTHR31676">
    <property type="entry name" value="T31J12.3 PROTEIN-RELATED"/>
    <property type="match status" value="1"/>
</dbReference>
<dbReference type="InterPro" id="IPR007493">
    <property type="entry name" value="DUF538"/>
</dbReference>
<sequence length="163" mass="18102">MSLVTEEIKSKAEVYYGDEMGKEKSQELLKEVGLPNGLLPLHDIIECGIVRETGFVWLKQKKSINHKFEKIGRLVSYGTEVTAYVEPKKIKKLTGVKTKELLVWITLCDISRDDSPDGKMTFKTTTGLFRTFPASAFEVEEKDKGAAAKEAMGVSGAVEVKEA</sequence>
<dbReference type="Proteomes" id="UP000657918">
    <property type="component" value="Unassembled WGS sequence"/>
</dbReference>
<protein>
    <submittedName>
        <fullName evidence="1">Uncharacterized protein</fullName>
    </submittedName>
</protein>
<dbReference type="Pfam" id="PF04398">
    <property type="entry name" value="DUF538"/>
    <property type="match status" value="1"/>
</dbReference>
<dbReference type="OrthoDB" id="1878965at2759"/>
<organism evidence="1 2">
    <name type="scientific">Salix dunnii</name>
    <dbReference type="NCBI Taxonomy" id="1413687"/>
    <lineage>
        <taxon>Eukaryota</taxon>
        <taxon>Viridiplantae</taxon>
        <taxon>Streptophyta</taxon>
        <taxon>Embryophyta</taxon>
        <taxon>Tracheophyta</taxon>
        <taxon>Spermatophyta</taxon>
        <taxon>Magnoliopsida</taxon>
        <taxon>eudicotyledons</taxon>
        <taxon>Gunneridae</taxon>
        <taxon>Pentapetalae</taxon>
        <taxon>rosids</taxon>
        <taxon>fabids</taxon>
        <taxon>Malpighiales</taxon>
        <taxon>Salicaceae</taxon>
        <taxon>Saliceae</taxon>
        <taxon>Salix</taxon>
    </lineage>
</organism>
<accession>A0A835JHK6</accession>
<evidence type="ECO:0000313" key="1">
    <source>
        <dbReference type="EMBL" id="KAF9669837.1"/>
    </source>
</evidence>
<dbReference type="EMBL" id="JADGMS010000013">
    <property type="protein sequence ID" value="KAF9669837.1"/>
    <property type="molecule type" value="Genomic_DNA"/>
</dbReference>
<dbReference type="SUPFAM" id="SSF141562">
    <property type="entry name" value="At5g01610-like"/>
    <property type="match status" value="1"/>
</dbReference>
<dbReference type="AlphaFoldDB" id="A0A835JHK6"/>
<reference evidence="1 2" key="1">
    <citation type="submission" date="2020-10" db="EMBL/GenBank/DDBJ databases">
        <title>Plant Genome Project.</title>
        <authorList>
            <person name="Zhang R.-G."/>
        </authorList>
    </citation>
    <scope>NUCLEOTIDE SEQUENCE [LARGE SCALE GENOMIC DNA]</scope>
    <source>
        <strain evidence="1">FAFU-HL-1</strain>
        <tissue evidence="1">Leaf</tissue>
    </source>
</reference>
<comment type="caution">
    <text evidence="1">The sequence shown here is derived from an EMBL/GenBank/DDBJ whole genome shotgun (WGS) entry which is preliminary data.</text>
</comment>
<keyword evidence="2" id="KW-1185">Reference proteome</keyword>
<proteinExistence type="predicted"/>
<dbReference type="Gene3D" id="2.30.240.10">
    <property type="entry name" value="At5g01610-like"/>
    <property type="match status" value="1"/>
</dbReference>
<gene>
    <name evidence="1" type="ORF">SADUNF_Sadunf13G0006000</name>
</gene>
<name>A0A835JHK6_9ROSI</name>
<dbReference type="PANTHER" id="PTHR31676:SF189">
    <property type="match status" value="1"/>
</dbReference>
<dbReference type="InterPro" id="IPR036758">
    <property type="entry name" value="At5g01610-like"/>
</dbReference>